<reference evidence="1" key="1">
    <citation type="submission" date="2022-11" db="EMBL/GenBank/DDBJ databases">
        <title>Draft genome sequences of strains of Pseudomonas imrae sp. nov.</title>
        <authorList>
            <person name="Salva Serra F."/>
            <person name="Nimje P."/>
            <person name="Moore E.R.B."/>
            <person name="Marathe N.P."/>
        </authorList>
    </citation>
    <scope>NUCLEOTIDE SEQUENCE</scope>
    <source>
        <strain evidence="1">15FMM2</strain>
    </source>
</reference>
<comment type="caution">
    <text evidence="1">The sequence shown here is derived from an EMBL/GenBank/DDBJ whole genome shotgun (WGS) entry which is preliminary data.</text>
</comment>
<dbReference type="Proteomes" id="UP001637618">
    <property type="component" value="Unassembled WGS sequence"/>
</dbReference>
<dbReference type="EMBL" id="JAPEQY010000015">
    <property type="protein sequence ID" value="MFO2479448.1"/>
    <property type="molecule type" value="Genomic_DNA"/>
</dbReference>
<accession>A0ACC7PGF0</accession>
<sequence length="174" mass="19876">MIEDDDFPSEKLDTAVLVDTLREDLDELNWTPAALMDRMRSLGDYRSPATILRGINRALEGQIRPSGELLALVRQAVRFKRRLQRTFEGTTWAELGDGSHTAEVGEFRVTLVPRSKGRWHILVVHEKGYCAPYPRWQDTLEAAKHMAFITLDNAQNWLHECAEEQASEAAKERS</sequence>
<gene>
    <name evidence="1" type="ORF">OOJ96_18765</name>
</gene>
<name>A0ACC7PGF0_9PSED</name>
<keyword evidence="2" id="KW-1185">Reference proteome</keyword>
<protein>
    <submittedName>
        <fullName evidence="1">Uncharacterized protein</fullName>
    </submittedName>
</protein>
<evidence type="ECO:0000313" key="1">
    <source>
        <dbReference type="EMBL" id="MFO2479448.1"/>
    </source>
</evidence>
<evidence type="ECO:0000313" key="2">
    <source>
        <dbReference type="Proteomes" id="UP001637618"/>
    </source>
</evidence>
<proteinExistence type="predicted"/>
<organism evidence="1 2">
    <name type="scientific">Pseudomonas imrae</name>
    <dbReference type="NCBI Taxonomy" id="2992837"/>
    <lineage>
        <taxon>Bacteria</taxon>
        <taxon>Pseudomonadati</taxon>
        <taxon>Pseudomonadota</taxon>
        <taxon>Gammaproteobacteria</taxon>
        <taxon>Pseudomonadales</taxon>
        <taxon>Pseudomonadaceae</taxon>
        <taxon>Pseudomonas</taxon>
    </lineage>
</organism>